<evidence type="ECO:0000256" key="11">
    <source>
        <dbReference type="ARBA" id="ARBA00023180"/>
    </source>
</evidence>
<evidence type="ECO:0000256" key="8">
    <source>
        <dbReference type="ARBA" id="ARBA00023136"/>
    </source>
</evidence>
<feature type="transmembrane region" description="Helical" evidence="13">
    <location>
        <begin position="132"/>
        <end position="154"/>
    </location>
</feature>
<keyword evidence="11" id="KW-0325">Glycoprotein</keyword>
<evidence type="ECO:0000313" key="15">
    <source>
        <dbReference type="Ensembl" id="ENSCCRP00000062995.2"/>
    </source>
</evidence>
<dbReference type="GO" id="GO:0004930">
    <property type="term" value="F:G protein-coupled receptor activity"/>
    <property type="evidence" value="ECO:0007669"/>
    <property type="project" value="UniProtKB-KW"/>
</dbReference>
<dbReference type="InterPro" id="IPR050939">
    <property type="entry name" value="Olfactory_GPCR1"/>
</dbReference>
<proteinExistence type="predicted"/>
<evidence type="ECO:0000256" key="10">
    <source>
        <dbReference type="ARBA" id="ARBA00023170"/>
    </source>
</evidence>
<evidence type="ECO:0000256" key="1">
    <source>
        <dbReference type="ARBA" id="ARBA00004651"/>
    </source>
</evidence>
<sequence>MNSFIITGFDHLQNQKLLGFLILITYMLILLGNGINLCIISTDKHLRKPMYMLICNLAVVDIMFSSTCSTTMISVLLAEIKTVSYYSCISRTYFYHLGDFTECMALTLMAIDRLIAIRLPLRYHSIVTNSRTFMLIFLTWLAGFAVIGFVISIADSVPYCQPVIRYVFCNYASMIRAACVNPEPYFFITAIISLGPLCGQFPFILCTYIVLAYSVTRLSNNSSKKQMISTCSSHLIVLFSYYAPKLVSILLTRIGVELNLTDRNAIFIVASLVSPLINPTIYYNVPYCQPVIRYVFCDYPSMIRAACVNPEPYFFLPAMISLWLLCGQFPFILCTYAVLAYSVTRLSNNSSKKQMISTCSSHLIVLFSYYAPKLVSILLTRIGVVLSLTDRNAVTTVASLVPSLINPTVYCTRTKEIRKRLADVFLHKRIVPNHLKVVS</sequence>
<evidence type="ECO:0000256" key="3">
    <source>
        <dbReference type="ARBA" id="ARBA00022606"/>
    </source>
</evidence>
<keyword evidence="10" id="KW-0675">Receptor</keyword>
<dbReference type="PROSITE" id="PS50262">
    <property type="entry name" value="G_PROTEIN_RECEP_F1_2"/>
    <property type="match status" value="1"/>
</dbReference>
<evidence type="ECO:0000313" key="16">
    <source>
        <dbReference type="Proteomes" id="UP001108240"/>
    </source>
</evidence>
<feature type="transmembrane region" description="Helical" evidence="13">
    <location>
        <begin position="320"/>
        <end position="343"/>
    </location>
</feature>
<evidence type="ECO:0000256" key="13">
    <source>
        <dbReference type="SAM" id="Phobius"/>
    </source>
</evidence>
<dbReference type="InterPro" id="IPR000276">
    <property type="entry name" value="GPCR_Rhodpsn"/>
</dbReference>
<evidence type="ECO:0000259" key="14">
    <source>
        <dbReference type="PROSITE" id="PS50262"/>
    </source>
</evidence>
<comment type="subcellular location">
    <subcellularLocation>
        <location evidence="1">Cell membrane</location>
        <topology evidence="1">Multi-pass membrane protein</topology>
    </subcellularLocation>
</comment>
<keyword evidence="7" id="KW-0297">G-protein coupled receptor</keyword>
<evidence type="ECO:0000256" key="12">
    <source>
        <dbReference type="ARBA" id="ARBA00023224"/>
    </source>
</evidence>
<dbReference type="PRINTS" id="PR00245">
    <property type="entry name" value="OLFACTORYR"/>
</dbReference>
<feature type="transmembrane region" description="Helical" evidence="13">
    <location>
        <begin position="17"/>
        <end position="39"/>
    </location>
</feature>
<keyword evidence="2" id="KW-1003">Cell membrane</keyword>
<dbReference type="InterPro" id="IPR000725">
    <property type="entry name" value="Olfact_rcpt"/>
</dbReference>
<evidence type="ECO:0000256" key="4">
    <source>
        <dbReference type="ARBA" id="ARBA00022692"/>
    </source>
</evidence>
<dbReference type="Pfam" id="PF13853">
    <property type="entry name" value="7tm_4"/>
    <property type="match status" value="2"/>
</dbReference>
<dbReference type="Gene3D" id="1.20.1070.10">
    <property type="entry name" value="Rhodopsin 7-helix transmembrane proteins"/>
    <property type="match status" value="2"/>
</dbReference>
<dbReference type="GeneTree" id="ENSGT00940000161369"/>
<keyword evidence="12" id="KW-0807">Transducer</keyword>
<dbReference type="PANTHER" id="PTHR24242">
    <property type="entry name" value="G-PROTEIN COUPLED RECEPTOR"/>
    <property type="match status" value="1"/>
</dbReference>
<reference evidence="15" key="1">
    <citation type="submission" date="2025-08" db="UniProtKB">
        <authorList>
            <consortium name="Ensembl"/>
        </authorList>
    </citation>
    <scope>IDENTIFICATION</scope>
</reference>
<feature type="transmembrane region" description="Helical" evidence="13">
    <location>
        <begin position="93"/>
        <end position="111"/>
    </location>
</feature>
<dbReference type="GO" id="GO:0004984">
    <property type="term" value="F:olfactory receptor activity"/>
    <property type="evidence" value="ECO:0007669"/>
    <property type="project" value="InterPro"/>
</dbReference>
<keyword evidence="8 13" id="KW-0472">Membrane</keyword>
<feature type="transmembrane region" description="Helical" evidence="13">
    <location>
        <begin position="185"/>
        <end position="215"/>
    </location>
</feature>
<reference evidence="15" key="2">
    <citation type="submission" date="2025-09" db="UniProtKB">
        <authorList>
            <consortium name="Ensembl"/>
        </authorList>
    </citation>
    <scope>IDENTIFICATION</scope>
</reference>
<keyword evidence="16" id="KW-1185">Reference proteome</keyword>
<evidence type="ECO:0000256" key="5">
    <source>
        <dbReference type="ARBA" id="ARBA00022725"/>
    </source>
</evidence>
<protein>
    <recommendedName>
        <fullName evidence="14">G-protein coupled receptors family 1 profile domain-containing protein</fullName>
    </recommendedName>
</protein>
<keyword evidence="3" id="KW-0716">Sensory transduction</keyword>
<evidence type="ECO:0000256" key="9">
    <source>
        <dbReference type="ARBA" id="ARBA00023157"/>
    </source>
</evidence>
<dbReference type="InterPro" id="IPR017452">
    <property type="entry name" value="GPCR_Rhodpsn_7TM"/>
</dbReference>
<accession>A0A8C1DI75</accession>
<dbReference type="Ensembl" id="ENSCCRT00000068264.2">
    <property type="protein sequence ID" value="ENSCCRP00000062995.2"/>
    <property type="gene ID" value="ENSCCRG00000060266.1"/>
</dbReference>
<dbReference type="GO" id="GO:0005886">
    <property type="term" value="C:plasma membrane"/>
    <property type="evidence" value="ECO:0007669"/>
    <property type="project" value="UniProtKB-SubCell"/>
</dbReference>
<dbReference type="SUPFAM" id="SSF81321">
    <property type="entry name" value="Family A G protein-coupled receptor-like"/>
    <property type="match status" value="2"/>
</dbReference>
<evidence type="ECO:0000256" key="6">
    <source>
        <dbReference type="ARBA" id="ARBA00022989"/>
    </source>
</evidence>
<dbReference type="PRINTS" id="PR00237">
    <property type="entry name" value="GPCRRHODOPSN"/>
</dbReference>
<evidence type="ECO:0000256" key="7">
    <source>
        <dbReference type="ARBA" id="ARBA00023040"/>
    </source>
</evidence>
<organism evidence="15 16">
    <name type="scientific">Cyprinus carpio carpio</name>
    <dbReference type="NCBI Taxonomy" id="630221"/>
    <lineage>
        <taxon>Eukaryota</taxon>
        <taxon>Metazoa</taxon>
        <taxon>Chordata</taxon>
        <taxon>Craniata</taxon>
        <taxon>Vertebrata</taxon>
        <taxon>Euteleostomi</taxon>
        <taxon>Actinopterygii</taxon>
        <taxon>Neopterygii</taxon>
        <taxon>Teleostei</taxon>
        <taxon>Ostariophysi</taxon>
        <taxon>Cypriniformes</taxon>
        <taxon>Cyprinidae</taxon>
        <taxon>Cyprininae</taxon>
        <taxon>Cyprinus</taxon>
    </lineage>
</organism>
<dbReference type="AlphaFoldDB" id="A0A8C1DI75"/>
<dbReference type="FunFam" id="1.20.1070.10:FF:000024">
    <property type="entry name" value="Olfactory receptor"/>
    <property type="match status" value="1"/>
</dbReference>
<name>A0A8C1DI75_CYPCA</name>
<dbReference type="Proteomes" id="UP001108240">
    <property type="component" value="Unplaced"/>
</dbReference>
<evidence type="ECO:0000256" key="2">
    <source>
        <dbReference type="ARBA" id="ARBA00022475"/>
    </source>
</evidence>
<keyword evidence="9" id="KW-1015">Disulfide bond</keyword>
<feature type="domain" description="G-protein coupled receptors family 1 profile" evidence="14">
    <location>
        <begin position="32"/>
        <end position="282"/>
    </location>
</feature>
<dbReference type="PANTHER" id="PTHR24242:SF359">
    <property type="entry name" value="ODORANT RECEPTOR-RELATED"/>
    <property type="match status" value="1"/>
</dbReference>
<keyword evidence="4 13" id="KW-0812">Transmembrane</keyword>
<keyword evidence="6 13" id="KW-1133">Transmembrane helix</keyword>
<keyword evidence="5" id="KW-0552">Olfaction</keyword>
<feature type="transmembrane region" description="Helical" evidence="13">
    <location>
        <begin position="51"/>
        <end position="73"/>
    </location>
</feature>